<evidence type="ECO:0000259" key="2">
    <source>
        <dbReference type="Pfam" id="PF06094"/>
    </source>
</evidence>
<dbReference type="Proteomes" id="UP000509301">
    <property type="component" value="Chromosome"/>
</dbReference>
<dbReference type="InterPro" id="IPR009288">
    <property type="entry name" value="AIG2-like_dom"/>
</dbReference>
<dbReference type="GO" id="GO:0061929">
    <property type="term" value="F:gamma-glutamylaminecyclotransferase activity"/>
    <property type="evidence" value="ECO:0007669"/>
    <property type="project" value="InterPro"/>
</dbReference>
<dbReference type="GO" id="GO:0016740">
    <property type="term" value="F:transferase activity"/>
    <property type="evidence" value="ECO:0007669"/>
    <property type="project" value="UniProtKB-KW"/>
</dbReference>
<dbReference type="Gene3D" id="3.10.490.10">
    <property type="entry name" value="Gamma-glutamyl cyclotransferase-like"/>
    <property type="match status" value="2"/>
</dbReference>
<evidence type="ECO:0000313" key="4">
    <source>
        <dbReference type="Proteomes" id="UP000509301"/>
    </source>
</evidence>
<dbReference type="Pfam" id="PF13772">
    <property type="entry name" value="AIG2_2"/>
    <property type="match status" value="1"/>
</dbReference>
<dbReference type="InterPro" id="IPR013024">
    <property type="entry name" value="GGCT-like"/>
</dbReference>
<feature type="domain" description="Gamma-glutamylcyclotransferase AIG2-like" evidence="2">
    <location>
        <begin position="3"/>
        <end position="121"/>
    </location>
</feature>
<keyword evidence="3" id="KW-0808">Transferase</keyword>
<dbReference type="InterPro" id="IPR039126">
    <property type="entry name" value="GGACT"/>
</dbReference>
<dbReference type="CDD" id="cd06661">
    <property type="entry name" value="GGCT_like"/>
    <property type="match status" value="2"/>
</dbReference>
<dbReference type="AlphaFoldDB" id="A0A6N0NY10"/>
<protein>
    <submittedName>
        <fullName evidence="3">Gamma-glutamylcyclotransferase</fullName>
    </submittedName>
</protein>
<dbReference type="Pfam" id="PF06094">
    <property type="entry name" value="GGACT"/>
    <property type="match status" value="1"/>
</dbReference>
<evidence type="ECO:0000313" key="3">
    <source>
        <dbReference type="EMBL" id="QKR00469.1"/>
    </source>
</evidence>
<dbReference type="PANTHER" id="PTHR12510">
    <property type="entry name" value="TROPONIN C-AKIN-1 PROTEIN"/>
    <property type="match status" value="1"/>
</dbReference>
<dbReference type="SUPFAM" id="SSF110857">
    <property type="entry name" value="Gamma-glutamyl cyclotransferase-like"/>
    <property type="match status" value="2"/>
</dbReference>
<keyword evidence="4" id="KW-1185">Reference proteome</keyword>
<evidence type="ECO:0000256" key="1">
    <source>
        <dbReference type="ARBA" id="ARBA00008861"/>
    </source>
</evidence>
<dbReference type="RefSeq" id="WP_174631491.1">
    <property type="nucleotide sequence ID" value="NZ_CP049074.1"/>
</dbReference>
<comment type="similarity">
    <text evidence="1">Belongs to the gamma-glutamylcyclotransferase family.</text>
</comment>
<name>A0A6N0NY10_9CREN</name>
<dbReference type="OrthoDB" id="100169at2157"/>
<dbReference type="PANTHER" id="PTHR12510:SF4">
    <property type="entry name" value="GAMMA-GLUTAMYLAMINECYCLOTRANSFERASE"/>
    <property type="match status" value="1"/>
</dbReference>
<sequence length="270" mass="31222">MYIFVYGSLRYGFELHHYLRRSRFVGLGYAEGFEMYNLGGYPGVVKGDGRVWGEVYEINQETLARLDQVEGYEGLEDDLYVRETTTVYFDEQRQHKLSGVYLYIYNQPTKEKDQITSGDYSRWIGMPVVTNLFAYAENTNYEVLRERGVREILREINAYLPGYKVVFNVPCKYGVCANLAKDEKGKVCGYVYMMMEDYLNSLDKAEGHLIRYIRKTVKVYDTEGKEYFGVAYASDEGHSEGTPSREYVNLILEGLQRRWKGSCVSTGLVS</sequence>
<gene>
    <name evidence="3" type="ORF">GWK48_08870</name>
</gene>
<dbReference type="InterPro" id="IPR036568">
    <property type="entry name" value="GGCT-like_sf"/>
</dbReference>
<dbReference type="GO" id="GO:0005829">
    <property type="term" value="C:cytosol"/>
    <property type="evidence" value="ECO:0007669"/>
    <property type="project" value="TreeGrafter"/>
</dbReference>
<proteinExistence type="inferred from homology"/>
<dbReference type="KEGG" id="mten:GWK48_08870"/>
<dbReference type="GeneID" id="55642052"/>
<organism evidence="3 4">
    <name type="scientific">Metallosphaera tengchongensis</name>
    <dbReference type="NCBI Taxonomy" id="1532350"/>
    <lineage>
        <taxon>Archaea</taxon>
        <taxon>Thermoproteota</taxon>
        <taxon>Thermoprotei</taxon>
        <taxon>Sulfolobales</taxon>
        <taxon>Sulfolobaceae</taxon>
        <taxon>Metallosphaera</taxon>
    </lineage>
</organism>
<reference evidence="3 4" key="1">
    <citation type="submission" date="2020-02" db="EMBL/GenBank/DDBJ databases">
        <title>Comparative genome analysis reveals the metabolism and evolution of the thermophilic archaeal genus Metallosphaera.</title>
        <authorList>
            <person name="Jiang C."/>
        </authorList>
    </citation>
    <scope>NUCLEOTIDE SEQUENCE [LARGE SCALE GENOMIC DNA]</scope>
    <source>
        <strain evidence="3 4">Ric-A</strain>
    </source>
</reference>
<dbReference type="EMBL" id="CP049074">
    <property type="protein sequence ID" value="QKR00469.1"/>
    <property type="molecule type" value="Genomic_DNA"/>
</dbReference>
<accession>A0A6N0NY10</accession>